<keyword evidence="4" id="KW-0677">Repeat</keyword>
<dbReference type="InterPro" id="IPR034746">
    <property type="entry name" value="POTRA"/>
</dbReference>
<dbReference type="Gene3D" id="2.40.160.50">
    <property type="entry name" value="membrane protein fhac: a member of the omp85/tpsb transporter family"/>
    <property type="match status" value="1"/>
</dbReference>
<keyword evidence="8" id="KW-0732">Signal</keyword>
<dbReference type="Gene3D" id="3.10.20.310">
    <property type="entry name" value="membrane protein fhac"/>
    <property type="match status" value="5"/>
</dbReference>
<dbReference type="PIRSF" id="PIRSF006076">
    <property type="entry name" value="OM_assembly_OMP85"/>
    <property type="match status" value="1"/>
</dbReference>
<evidence type="ECO:0000313" key="10">
    <source>
        <dbReference type="EMBL" id="MFD0965132.1"/>
    </source>
</evidence>
<evidence type="ECO:0000256" key="8">
    <source>
        <dbReference type="SAM" id="SignalP"/>
    </source>
</evidence>
<feature type="domain" description="POTRA" evidence="9">
    <location>
        <begin position="287"/>
        <end position="372"/>
    </location>
</feature>
<name>A0ABW3I6L7_9FLAO</name>
<evidence type="ECO:0000256" key="1">
    <source>
        <dbReference type="ARBA" id="ARBA00004370"/>
    </source>
</evidence>
<accession>A0ABW3I6L7</accession>
<evidence type="ECO:0000256" key="6">
    <source>
        <dbReference type="ARBA" id="ARBA00023237"/>
    </source>
</evidence>
<comment type="subcellular location">
    <subcellularLocation>
        <location evidence="1">Membrane</location>
    </subcellularLocation>
</comment>
<evidence type="ECO:0000256" key="3">
    <source>
        <dbReference type="ARBA" id="ARBA00022692"/>
    </source>
</evidence>
<dbReference type="InterPro" id="IPR023707">
    <property type="entry name" value="OM_assembly_BamA"/>
</dbReference>
<gene>
    <name evidence="10" type="primary">bamA</name>
    <name evidence="10" type="ORF">ACFQ1O_14030</name>
</gene>
<evidence type="ECO:0000256" key="2">
    <source>
        <dbReference type="ARBA" id="ARBA00022452"/>
    </source>
</evidence>
<dbReference type="PROSITE" id="PS51779">
    <property type="entry name" value="POTRA"/>
    <property type="match status" value="1"/>
</dbReference>
<protein>
    <recommendedName>
        <fullName evidence="7">Outer membrane protein assembly factor BamA</fullName>
    </recommendedName>
</protein>
<dbReference type="RefSeq" id="WP_377716999.1">
    <property type="nucleotide sequence ID" value="NZ_JBHTJM010000011.1"/>
</dbReference>
<keyword evidence="6" id="KW-0998">Cell outer membrane</keyword>
<dbReference type="Proteomes" id="UP001596997">
    <property type="component" value="Unassembled WGS sequence"/>
</dbReference>
<keyword evidence="11" id="KW-1185">Reference proteome</keyword>
<dbReference type="Pfam" id="PF07244">
    <property type="entry name" value="POTRA"/>
    <property type="match status" value="4"/>
</dbReference>
<organism evidence="10 11">
    <name type="scientific">Pseudofulvibacter geojedonensis</name>
    <dbReference type="NCBI Taxonomy" id="1123758"/>
    <lineage>
        <taxon>Bacteria</taxon>
        <taxon>Pseudomonadati</taxon>
        <taxon>Bacteroidota</taxon>
        <taxon>Flavobacteriia</taxon>
        <taxon>Flavobacteriales</taxon>
        <taxon>Flavobacteriaceae</taxon>
        <taxon>Pseudofulvibacter</taxon>
    </lineage>
</organism>
<evidence type="ECO:0000256" key="5">
    <source>
        <dbReference type="ARBA" id="ARBA00023136"/>
    </source>
</evidence>
<dbReference type="Pfam" id="PF01103">
    <property type="entry name" value="Omp85"/>
    <property type="match status" value="1"/>
</dbReference>
<feature type="chain" id="PRO_5046400597" description="Outer membrane protein assembly factor BamA" evidence="8">
    <location>
        <begin position="28"/>
        <end position="851"/>
    </location>
</feature>
<reference evidence="11" key="1">
    <citation type="journal article" date="2019" name="Int. J. Syst. Evol. Microbiol.">
        <title>The Global Catalogue of Microorganisms (GCM) 10K type strain sequencing project: providing services to taxonomists for standard genome sequencing and annotation.</title>
        <authorList>
            <consortium name="The Broad Institute Genomics Platform"/>
            <consortium name="The Broad Institute Genome Sequencing Center for Infectious Disease"/>
            <person name="Wu L."/>
            <person name="Ma J."/>
        </authorList>
    </citation>
    <scope>NUCLEOTIDE SEQUENCE [LARGE SCALE GENOMIC DNA]</scope>
    <source>
        <strain evidence="11">CCUG 62114</strain>
    </source>
</reference>
<keyword evidence="2" id="KW-1134">Transmembrane beta strand</keyword>
<dbReference type="InterPro" id="IPR010827">
    <property type="entry name" value="BamA/TamA_POTRA"/>
</dbReference>
<comment type="caution">
    <text evidence="10">The sequence shown here is derived from an EMBL/GenBank/DDBJ whole genome shotgun (WGS) entry which is preliminary data.</text>
</comment>
<dbReference type="InterPro" id="IPR000184">
    <property type="entry name" value="Bac_surfAg_D15"/>
</dbReference>
<feature type="signal peptide" evidence="8">
    <location>
        <begin position="1"/>
        <end position="27"/>
    </location>
</feature>
<evidence type="ECO:0000256" key="7">
    <source>
        <dbReference type="NCBIfam" id="TIGR03303"/>
    </source>
</evidence>
<evidence type="ECO:0000256" key="4">
    <source>
        <dbReference type="ARBA" id="ARBA00022737"/>
    </source>
</evidence>
<evidence type="ECO:0000259" key="9">
    <source>
        <dbReference type="PROSITE" id="PS51779"/>
    </source>
</evidence>
<dbReference type="NCBIfam" id="TIGR03303">
    <property type="entry name" value="OM_YaeT"/>
    <property type="match status" value="1"/>
</dbReference>
<sequence length="851" mass="95804">MEKQVNNLSKKLSFLFILFVLGASVHAQEGNYTPGSKYIIEDITVSGNASFNKQTIVTYSGLRKGLSLVVPGEKTSNAIKKLWSSNLFSNVNIYVTKVDGNAIYLDIEVTELPTLNEVKITGIKKGKHDDIIKENNLKKGTRVTENLLTTTKNYLENKYAKEGYLKSKVYLNPVTTKDSTGKELVNLVVNIDRGDKVKIKNINFSGNESFASSKLKGAMKNTKQRNPIRIFKRSKFIEKDYQEDLKKIEAKYKESGFRDIKVTSSDPTYNEDETISLNIDIKEGKKYYIGDINFTGNTVYPDKFLRQKLGLYKGDIYNGVLLEKQIADASDPDADDLTNLYQNNGYLFSNIVPVEVGVRNDTIDFEIRISEGKLTHFKNISVVGNDKTNDHVIYRELRTKPGQVYSKQKIVRSLRELGQLGFFDAEQLSPNIKNPNPNEGTVDVEYSVVEKGSSQVELQGGFGGGGFIGTLGLSFNNFSIRNIFNKEAYKPLPMGDGQRLSLRAQASRFFQTYSFSFSEPWLGGRRPQQFSVSLSQTSQFRFDPVARDVDRDQRFLITGVTVGLARRLQVPDDYFTLSTAVSFQHYNLKNYQTGIFQNISNGFSNNLAFTVGLSRNSLSINPIFPTAGSKFGVTGKFSIPYSLFNGVDYADLERQREIAVEDNNRNALARIDQEKYKWLEFYKIKFDGDWYNTLYKKLVLRSNMQFGFLGAYNNDRGIIPFERFFVGGDGLGAFSLDGREAVGLRGYPNQSLSSTDGGTIFNKFSLELRHPITMNPSASIFALAFMEGGNSYNTFSDYNPFDIYRSAGAGIRIFMPAFGLLGIDFGYGFDTLPGQPKRNGWETHFILGQQF</sequence>
<dbReference type="EMBL" id="JBHTJM010000011">
    <property type="protein sequence ID" value="MFD0965132.1"/>
    <property type="molecule type" value="Genomic_DNA"/>
</dbReference>
<proteinExistence type="predicted"/>
<evidence type="ECO:0000313" key="11">
    <source>
        <dbReference type="Proteomes" id="UP001596997"/>
    </source>
</evidence>
<keyword evidence="3" id="KW-0812">Transmembrane</keyword>
<keyword evidence="5" id="KW-0472">Membrane</keyword>